<evidence type="ECO:0000256" key="1">
    <source>
        <dbReference type="SAM" id="MobiDB-lite"/>
    </source>
</evidence>
<evidence type="ECO:0000313" key="3">
    <source>
        <dbReference type="Proteomes" id="UP000735302"/>
    </source>
</evidence>
<name>A0AAV4DNW5_9GAST</name>
<reference evidence="2 3" key="1">
    <citation type="journal article" date="2021" name="Elife">
        <title>Chloroplast acquisition without the gene transfer in kleptoplastic sea slugs, Plakobranchus ocellatus.</title>
        <authorList>
            <person name="Maeda T."/>
            <person name="Takahashi S."/>
            <person name="Yoshida T."/>
            <person name="Shimamura S."/>
            <person name="Takaki Y."/>
            <person name="Nagai Y."/>
            <person name="Toyoda A."/>
            <person name="Suzuki Y."/>
            <person name="Arimoto A."/>
            <person name="Ishii H."/>
            <person name="Satoh N."/>
            <person name="Nishiyama T."/>
            <person name="Hasebe M."/>
            <person name="Maruyama T."/>
            <person name="Minagawa J."/>
            <person name="Obokata J."/>
            <person name="Shigenobu S."/>
        </authorList>
    </citation>
    <scope>NUCLEOTIDE SEQUENCE [LARGE SCALE GENOMIC DNA]</scope>
</reference>
<sequence>MACSQSSKQTVSFNLLKGIMVLQEVVGVNPFNFSGLKGWQLVANNVEGYSSSDQGQKGTGRERVPPPNCERVGGGGSPPIIGHQKEDGGNAGHWSVYEVAGHGLQKSQETLTSSATVVSHFYISSFTVVGHHKSASLQSSGSTPPKLTAASPKLLAGTSATFTPAPQQSSTRPTVFPVSPVSGKELPKVIVRE</sequence>
<feature type="compositionally biased region" description="Polar residues" evidence="1">
    <location>
        <begin position="158"/>
        <end position="173"/>
    </location>
</feature>
<protein>
    <submittedName>
        <fullName evidence="2">Uncharacterized protein</fullName>
    </submittedName>
</protein>
<keyword evidence="3" id="KW-1185">Reference proteome</keyword>
<gene>
    <name evidence="2" type="ORF">PoB_007212500</name>
</gene>
<feature type="region of interest" description="Disordered" evidence="1">
    <location>
        <begin position="50"/>
        <end position="88"/>
    </location>
</feature>
<accession>A0AAV4DNW5</accession>
<proteinExistence type="predicted"/>
<dbReference type="EMBL" id="BLXT01008064">
    <property type="protein sequence ID" value="GFO45620.1"/>
    <property type="molecule type" value="Genomic_DNA"/>
</dbReference>
<dbReference type="Proteomes" id="UP000735302">
    <property type="component" value="Unassembled WGS sequence"/>
</dbReference>
<evidence type="ECO:0000313" key="2">
    <source>
        <dbReference type="EMBL" id="GFO45620.1"/>
    </source>
</evidence>
<feature type="compositionally biased region" description="Polar residues" evidence="1">
    <location>
        <begin position="135"/>
        <end position="145"/>
    </location>
</feature>
<dbReference type="AlphaFoldDB" id="A0AAV4DNW5"/>
<comment type="caution">
    <text evidence="2">The sequence shown here is derived from an EMBL/GenBank/DDBJ whole genome shotgun (WGS) entry which is preliminary data.</text>
</comment>
<feature type="region of interest" description="Disordered" evidence="1">
    <location>
        <begin position="135"/>
        <end position="178"/>
    </location>
</feature>
<organism evidence="2 3">
    <name type="scientific">Plakobranchus ocellatus</name>
    <dbReference type="NCBI Taxonomy" id="259542"/>
    <lineage>
        <taxon>Eukaryota</taxon>
        <taxon>Metazoa</taxon>
        <taxon>Spiralia</taxon>
        <taxon>Lophotrochozoa</taxon>
        <taxon>Mollusca</taxon>
        <taxon>Gastropoda</taxon>
        <taxon>Heterobranchia</taxon>
        <taxon>Euthyneura</taxon>
        <taxon>Panpulmonata</taxon>
        <taxon>Sacoglossa</taxon>
        <taxon>Placobranchoidea</taxon>
        <taxon>Plakobranchidae</taxon>
        <taxon>Plakobranchus</taxon>
    </lineage>
</organism>